<sequence length="81" mass="9012">MEKHLVDMVSVFISVNLLSLDTVSRQMVRISPELTLSMAMILPSRRKSSPVTNGWFFSSPVFTSAMVFNGLRLTGHPTLTV</sequence>
<evidence type="ECO:0008006" key="3">
    <source>
        <dbReference type="Google" id="ProtNLM"/>
    </source>
</evidence>
<evidence type="ECO:0000313" key="2">
    <source>
        <dbReference type="Proteomes" id="UP001164746"/>
    </source>
</evidence>
<protein>
    <recommendedName>
        <fullName evidence="3">Secreted protein</fullName>
    </recommendedName>
</protein>
<dbReference type="EMBL" id="CP111026">
    <property type="protein sequence ID" value="WAR28236.1"/>
    <property type="molecule type" value="Genomic_DNA"/>
</dbReference>
<accession>A0ABY7G5B4</accession>
<reference evidence="1" key="1">
    <citation type="submission" date="2022-11" db="EMBL/GenBank/DDBJ databases">
        <title>Centuries of genome instability and evolution in soft-shell clam transmissible cancer (bioRxiv).</title>
        <authorList>
            <person name="Hart S.F.M."/>
            <person name="Yonemitsu M.A."/>
            <person name="Giersch R.M."/>
            <person name="Beal B.F."/>
            <person name="Arriagada G."/>
            <person name="Davis B.W."/>
            <person name="Ostrander E.A."/>
            <person name="Goff S.P."/>
            <person name="Metzger M.J."/>
        </authorList>
    </citation>
    <scope>NUCLEOTIDE SEQUENCE</scope>
    <source>
        <strain evidence="1">MELC-2E11</strain>
        <tissue evidence="1">Siphon/mantle</tissue>
    </source>
</reference>
<evidence type="ECO:0000313" key="1">
    <source>
        <dbReference type="EMBL" id="WAR28236.1"/>
    </source>
</evidence>
<dbReference type="Proteomes" id="UP001164746">
    <property type="component" value="Chromosome 15"/>
</dbReference>
<keyword evidence="2" id="KW-1185">Reference proteome</keyword>
<gene>
    <name evidence="1" type="ORF">MAR_013940</name>
</gene>
<proteinExistence type="predicted"/>
<organism evidence="1 2">
    <name type="scientific">Mya arenaria</name>
    <name type="common">Soft-shell clam</name>
    <dbReference type="NCBI Taxonomy" id="6604"/>
    <lineage>
        <taxon>Eukaryota</taxon>
        <taxon>Metazoa</taxon>
        <taxon>Spiralia</taxon>
        <taxon>Lophotrochozoa</taxon>
        <taxon>Mollusca</taxon>
        <taxon>Bivalvia</taxon>
        <taxon>Autobranchia</taxon>
        <taxon>Heteroconchia</taxon>
        <taxon>Euheterodonta</taxon>
        <taxon>Imparidentia</taxon>
        <taxon>Neoheterodontei</taxon>
        <taxon>Myida</taxon>
        <taxon>Myoidea</taxon>
        <taxon>Myidae</taxon>
        <taxon>Mya</taxon>
    </lineage>
</organism>
<name>A0ABY7G5B4_MYAAR</name>